<protein>
    <recommendedName>
        <fullName evidence="4">DUF2147 domain-containing protein</fullName>
    </recommendedName>
</protein>
<evidence type="ECO:0000313" key="2">
    <source>
        <dbReference type="EMBL" id="KNG94509.1"/>
    </source>
</evidence>
<keyword evidence="1" id="KW-0732">Signal</keyword>
<sequence length="171" mass="18027">MIRALFISLVLPAAVQAQDTAGAFWDALLGCWAVKDGAPADEQGWTLKRDWTPDCGDCAAATQLWDAGAGLTVARMRETDESEPSCALNERSWPRAAAVLPALEAIWAKAGVSWIADDLKRPAKPFAILLSCEADLAARKVAVVDASGGALRFTVSGWMPDHAEMCAGAAG</sequence>
<feature type="chain" id="PRO_5005553872" description="DUF2147 domain-containing protein" evidence="1">
    <location>
        <begin position="18"/>
        <end position="171"/>
    </location>
</feature>
<evidence type="ECO:0000256" key="1">
    <source>
        <dbReference type="SAM" id="SignalP"/>
    </source>
</evidence>
<feature type="signal peptide" evidence="1">
    <location>
        <begin position="1"/>
        <end position="17"/>
    </location>
</feature>
<evidence type="ECO:0008006" key="4">
    <source>
        <dbReference type="Google" id="ProtNLM"/>
    </source>
</evidence>
<organism evidence="2 3">
    <name type="scientific">Pseudaestuariivita atlantica</name>
    <dbReference type="NCBI Taxonomy" id="1317121"/>
    <lineage>
        <taxon>Bacteria</taxon>
        <taxon>Pseudomonadati</taxon>
        <taxon>Pseudomonadota</taxon>
        <taxon>Alphaproteobacteria</taxon>
        <taxon>Rhodobacterales</taxon>
        <taxon>Paracoccaceae</taxon>
        <taxon>Pseudaestuariivita</taxon>
    </lineage>
</organism>
<evidence type="ECO:0000313" key="3">
    <source>
        <dbReference type="Proteomes" id="UP000036938"/>
    </source>
</evidence>
<gene>
    <name evidence="2" type="ORF">ATO11_03560</name>
</gene>
<name>A0A0L1JRU1_9RHOB</name>
<accession>A0A0L1JRU1</accession>
<dbReference type="STRING" id="1317121.ATO11_03560"/>
<dbReference type="AlphaFoldDB" id="A0A0L1JRU1"/>
<dbReference type="Proteomes" id="UP000036938">
    <property type="component" value="Unassembled WGS sequence"/>
</dbReference>
<dbReference type="EMBL" id="AQQZ01000002">
    <property type="protein sequence ID" value="KNG94509.1"/>
    <property type="molecule type" value="Genomic_DNA"/>
</dbReference>
<reference evidence="2 3" key="1">
    <citation type="journal article" date="2015" name="Int. J. Syst. Evol. Microbiol.">
        <title>Aestuariivita atlantica sp. nov., isolated from deep sea sediment of the Atlantic Ocean.</title>
        <authorList>
            <person name="Li G."/>
            <person name="Lai Q."/>
            <person name="Du Y."/>
            <person name="Liu X."/>
            <person name="Sun F."/>
            <person name="Shao Z."/>
        </authorList>
    </citation>
    <scope>NUCLEOTIDE SEQUENCE [LARGE SCALE GENOMIC DNA]</scope>
    <source>
        <strain evidence="2 3">22II-S11-z3</strain>
    </source>
</reference>
<proteinExistence type="predicted"/>
<keyword evidence="3" id="KW-1185">Reference proteome</keyword>
<dbReference type="RefSeq" id="WP_050529476.1">
    <property type="nucleotide sequence ID" value="NZ_AQQZ01000002.1"/>
</dbReference>
<comment type="caution">
    <text evidence="2">The sequence shown here is derived from an EMBL/GenBank/DDBJ whole genome shotgun (WGS) entry which is preliminary data.</text>
</comment>